<dbReference type="PANTHER" id="PTHR16515">
    <property type="entry name" value="PR DOMAIN ZINC FINGER PROTEIN"/>
    <property type="match status" value="1"/>
</dbReference>
<feature type="region of interest" description="Disordered" evidence="10">
    <location>
        <begin position="2399"/>
        <end position="2445"/>
    </location>
</feature>
<feature type="region of interest" description="Disordered" evidence="10">
    <location>
        <begin position="671"/>
        <end position="695"/>
    </location>
</feature>
<keyword evidence="4 9" id="KW-0863">Zinc-finger</keyword>
<dbReference type="PROSITE" id="PS50157">
    <property type="entry name" value="ZINC_FINGER_C2H2_2"/>
    <property type="match status" value="6"/>
</dbReference>
<feature type="compositionally biased region" description="Pro residues" evidence="10">
    <location>
        <begin position="2354"/>
        <end position="2371"/>
    </location>
</feature>
<evidence type="ECO:0000313" key="14">
    <source>
        <dbReference type="Proteomes" id="UP001283361"/>
    </source>
</evidence>
<keyword evidence="6" id="KW-0805">Transcription regulation</keyword>
<dbReference type="SMART" id="SM00355">
    <property type="entry name" value="ZnF_C2H2"/>
    <property type="match status" value="7"/>
</dbReference>
<dbReference type="GO" id="GO:0010468">
    <property type="term" value="P:regulation of gene expression"/>
    <property type="evidence" value="ECO:0007669"/>
    <property type="project" value="TreeGrafter"/>
</dbReference>
<evidence type="ECO:0000256" key="9">
    <source>
        <dbReference type="PROSITE-ProRule" id="PRU00042"/>
    </source>
</evidence>
<evidence type="ECO:0000313" key="13">
    <source>
        <dbReference type="EMBL" id="KAK3776406.1"/>
    </source>
</evidence>
<gene>
    <name evidence="13" type="ORF">RRG08_023759</name>
</gene>
<feature type="compositionally biased region" description="Basic and acidic residues" evidence="10">
    <location>
        <begin position="894"/>
        <end position="927"/>
    </location>
</feature>
<organism evidence="13 14">
    <name type="scientific">Elysia crispata</name>
    <name type="common">lettuce slug</name>
    <dbReference type="NCBI Taxonomy" id="231223"/>
    <lineage>
        <taxon>Eukaryota</taxon>
        <taxon>Metazoa</taxon>
        <taxon>Spiralia</taxon>
        <taxon>Lophotrochozoa</taxon>
        <taxon>Mollusca</taxon>
        <taxon>Gastropoda</taxon>
        <taxon>Heterobranchia</taxon>
        <taxon>Euthyneura</taxon>
        <taxon>Panpulmonata</taxon>
        <taxon>Sacoglossa</taxon>
        <taxon>Placobranchoidea</taxon>
        <taxon>Plakobranchidae</taxon>
        <taxon>Elysia</taxon>
    </lineage>
</organism>
<dbReference type="PROSITE" id="PS50280">
    <property type="entry name" value="SET"/>
    <property type="match status" value="1"/>
</dbReference>
<dbReference type="InterPro" id="IPR046341">
    <property type="entry name" value="SET_dom_sf"/>
</dbReference>
<dbReference type="GO" id="GO:0005634">
    <property type="term" value="C:nucleus"/>
    <property type="evidence" value="ECO:0007669"/>
    <property type="project" value="UniProtKB-SubCell"/>
</dbReference>
<feature type="compositionally biased region" description="Low complexity" evidence="10">
    <location>
        <begin position="2405"/>
        <end position="2425"/>
    </location>
</feature>
<reference evidence="13" key="1">
    <citation type="journal article" date="2023" name="G3 (Bethesda)">
        <title>A reference genome for the long-term kleptoplast-retaining sea slug Elysia crispata morphotype clarki.</title>
        <authorList>
            <person name="Eastman K.E."/>
            <person name="Pendleton A.L."/>
            <person name="Shaikh M.A."/>
            <person name="Suttiyut T."/>
            <person name="Ogas R."/>
            <person name="Tomko P."/>
            <person name="Gavelis G."/>
            <person name="Widhalm J.R."/>
            <person name="Wisecaver J.H."/>
        </authorList>
    </citation>
    <scope>NUCLEOTIDE SEQUENCE</scope>
    <source>
        <strain evidence="13">ECLA1</strain>
    </source>
</reference>
<feature type="compositionally biased region" description="Polar residues" evidence="10">
    <location>
        <begin position="77"/>
        <end position="86"/>
    </location>
</feature>
<dbReference type="InterPro" id="IPR001214">
    <property type="entry name" value="SET_dom"/>
</dbReference>
<dbReference type="Proteomes" id="UP001283361">
    <property type="component" value="Unassembled WGS sequence"/>
</dbReference>
<feature type="compositionally biased region" description="Polar residues" evidence="10">
    <location>
        <begin position="1510"/>
        <end position="1523"/>
    </location>
</feature>
<feature type="region of interest" description="Disordered" evidence="10">
    <location>
        <begin position="1146"/>
        <end position="1173"/>
    </location>
</feature>
<dbReference type="Gene3D" id="2.170.270.10">
    <property type="entry name" value="SET domain"/>
    <property type="match status" value="1"/>
</dbReference>
<protein>
    <submittedName>
        <fullName evidence="13">Uncharacterized protein</fullName>
    </submittedName>
</protein>
<dbReference type="Pfam" id="PF00096">
    <property type="entry name" value="zf-C2H2"/>
    <property type="match status" value="3"/>
</dbReference>
<evidence type="ECO:0000256" key="10">
    <source>
        <dbReference type="SAM" id="MobiDB-lite"/>
    </source>
</evidence>
<dbReference type="FunFam" id="3.30.160.60:FF:000110">
    <property type="entry name" value="Zinc finger protein-like"/>
    <property type="match status" value="1"/>
</dbReference>
<evidence type="ECO:0000256" key="6">
    <source>
        <dbReference type="ARBA" id="ARBA00023015"/>
    </source>
</evidence>
<feature type="domain" description="C2H2-type" evidence="11">
    <location>
        <begin position="2258"/>
        <end position="2285"/>
    </location>
</feature>
<comment type="subcellular location">
    <subcellularLocation>
        <location evidence="1">Nucleus</location>
    </subcellularLocation>
</comment>
<feature type="compositionally biased region" description="Polar residues" evidence="10">
    <location>
        <begin position="878"/>
        <end position="890"/>
    </location>
</feature>
<keyword evidence="8" id="KW-0539">Nucleus</keyword>
<comment type="caution">
    <text evidence="13">The sequence shown here is derived from an EMBL/GenBank/DDBJ whole genome shotgun (WGS) entry which is preliminary data.</text>
</comment>
<feature type="domain" description="C2H2-type" evidence="11">
    <location>
        <begin position="2173"/>
        <end position="2201"/>
    </location>
</feature>
<feature type="region of interest" description="Disordered" evidence="10">
    <location>
        <begin position="1848"/>
        <end position="1920"/>
    </location>
</feature>
<feature type="compositionally biased region" description="Polar residues" evidence="10">
    <location>
        <begin position="2426"/>
        <end position="2445"/>
    </location>
</feature>
<feature type="domain" description="C2H2-type" evidence="11">
    <location>
        <begin position="2286"/>
        <end position="2313"/>
    </location>
</feature>
<dbReference type="EMBL" id="JAWDGP010003216">
    <property type="protein sequence ID" value="KAK3776406.1"/>
    <property type="molecule type" value="Genomic_DNA"/>
</dbReference>
<feature type="region of interest" description="Disordered" evidence="10">
    <location>
        <begin position="1731"/>
        <end position="1780"/>
    </location>
</feature>
<evidence type="ECO:0000256" key="2">
    <source>
        <dbReference type="ARBA" id="ARBA00022723"/>
    </source>
</evidence>
<feature type="region of interest" description="Disordered" evidence="10">
    <location>
        <begin position="878"/>
        <end position="977"/>
    </location>
</feature>
<dbReference type="InterPro" id="IPR013087">
    <property type="entry name" value="Znf_C2H2_type"/>
</dbReference>
<keyword evidence="3" id="KW-0677">Repeat</keyword>
<feature type="compositionally biased region" description="Polar residues" evidence="10">
    <location>
        <begin position="1770"/>
        <end position="1780"/>
    </location>
</feature>
<keyword evidence="5" id="KW-0862">Zinc</keyword>
<feature type="domain" description="C2H2-type" evidence="11">
    <location>
        <begin position="2230"/>
        <end position="2257"/>
    </location>
</feature>
<keyword evidence="2" id="KW-0479">Metal-binding</keyword>
<dbReference type="FunFam" id="3.30.160.60:FF:000130">
    <property type="entry name" value="Spalt-like transcription factor 4"/>
    <property type="match status" value="1"/>
</dbReference>
<feature type="compositionally biased region" description="Polar residues" evidence="10">
    <location>
        <begin position="934"/>
        <end position="953"/>
    </location>
</feature>
<feature type="domain" description="C2H2-type" evidence="11">
    <location>
        <begin position="2202"/>
        <end position="2229"/>
    </location>
</feature>
<dbReference type="InterPro" id="IPR036236">
    <property type="entry name" value="Znf_C2H2_sf"/>
</dbReference>
<dbReference type="Pfam" id="PF21549">
    <property type="entry name" value="PRDM2_PR"/>
    <property type="match status" value="1"/>
</dbReference>
<dbReference type="Gene3D" id="3.30.160.60">
    <property type="entry name" value="Classic Zinc Finger"/>
    <property type="match status" value="5"/>
</dbReference>
<proteinExistence type="predicted"/>
<feature type="domain" description="C2H2-type" evidence="11">
    <location>
        <begin position="2314"/>
        <end position="2332"/>
    </location>
</feature>
<dbReference type="SUPFAM" id="SSF57667">
    <property type="entry name" value="beta-beta-alpha zinc fingers"/>
    <property type="match status" value="4"/>
</dbReference>
<evidence type="ECO:0000256" key="4">
    <source>
        <dbReference type="ARBA" id="ARBA00022771"/>
    </source>
</evidence>
<feature type="domain" description="SET" evidence="12">
    <location>
        <begin position="2006"/>
        <end position="2122"/>
    </location>
</feature>
<evidence type="ECO:0000256" key="5">
    <source>
        <dbReference type="ARBA" id="ARBA00022833"/>
    </source>
</evidence>
<evidence type="ECO:0000259" key="12">
    <source>
        <dbReference type="PROSITE" id="PS50280"/>
    </source>
</evidence>
<feature type="region of interest" description="Disordered" evidence="10">
    <location>
        <begin position="1510"/>
        <end position="1535"/>
    </location>
</feature>
<evidence type="ECO:0000256" key="1">
    <source>
        <dbReference type="ARBA" id="ARBA00004123"/>
    </source>
</evidence>
<keyword evidence="7" id="KW-0804">Transcription</keyword>
<name>A0AAE0ZWR8_9GAST</name>
<evidence type="ECO:0000259" key="11">
    <source>
        <dbReference type="PROSITE" id="PS50157"/>
    </source>
</evidence>
<dbReference type="PANTHER" id="PTHR16515:SF49">
    <property type="entry name" value="GASTRULA ZINC FINGER PROTEIN XLCGF49.1-LIKE-RELATED"/>
    <property type="match status" value="1"/>
</dbReference>
<feature type="region of interest" description="Disordered" evidence="10">
    <location>
        <begin position="71"/>
        <end position="115"/>
    </location>
</feature>
<sequence>MSDSLPTICADQLTKAVNLAAAGTFTALDAENDDEEHFKGNCEKEHPTKELPTLKLLEALSSSVTPNLSRLTELESENTSMTSLPRTTKDVNNKTRQKSSPTISAAPPPPAVKKYSNRKNYKLLPPVIPSQLGAGVKKIKPSIFHQKQQLLTLGPRLKSVSPNELTGLRLRPLSVTGSGVMVIRPPQSHSPPQTLKSSGKAPYVSPVIIERDTRLQNSTSQQLFIQNKAPLKVSLPMDLICSTANSEPKAVSVSHMPIYPLSNFQTAGVLQPTIRSPKYLQASTANQNITQATTCFSKREQYSMGVTHLARSAPGKTIATSTVSSGNNFSMSTCIIQANKNISVPSSIKDLNLNASIPLKTTDNSSKGLTPIASKSVYVPILPQPAKFDATGSAGQLIFQNSCLQMIHSNGSLQTIAFVHPPINSKPPALSNSDMPPISYSQPVENSITVDNSQHFMNNTSFHTTSVMPSSIKTASPVILCSTSNPVSCDSVIISKLSDSLINSCVNNSDCIPTISTAKNTHKTMLATVIAGPPRLNTVQNCQPVPSTASASPPRSALQYLARLLVPKSKSECEETPSLTAQKNQKKQVCENEVGIKQPISDNFMARLNFNKADKMNRCHSLLSKSSRFDLASENAHLPSCLTASNVSNSNANSSTSVGFSKKVLSPSLLSNHDQLSPTTQSSLSDNPVSQASSLPSHILSSDQEFISDTESDNASATAVAAAAMMSLAQTTDPLPRSNTTGINLATKDIDAHSSAESSNNIPIPHKVSFNDSLFLTNQSNVSTLLSLKPSETPMIDLNVDCNSRKAPFTDSMLPKTSIAQFQPCSAKNFTGKFFVRSKCGKKMVVSPSGIKHLQSILRQRGISEGYFVITSPRVPNTSSVPTYETSLSPQEDVESHTPKDDSNEPRAAALHERQKATHFSPKEREWSVASVDQGGNNSKSWPSADTVQSGTKQDFRSEDLEYGDNDNSSCTSRSSSAALVIETGEEDGQDIPHQSPRSNKEMSILTENRDNIPDVTRTKITEVLSSSDALDKFHDNPCIPQSPLSLSDLVRQQANRVGLLNYKDPDYSYFKSPGSATKETFDSIRESNSFALPTPINHTSASTNEQLRQSPSEAIIDNDMGPEYRRSVFTPGSLLPVDLSYERDSQLAGTGRTEPVSNLPHSPPKVAVSSISVPSPRSPFMVSGGTADQTTSLNPPMTPNTMLINLLNRVPTPLLTSNQDLLTLPTSQDSRTFEIGPALKTKNSVPEKRGDSVYPEKPCTFNDSQEFADSLTANTFFSDSRKSTNNDHRSFEPPQNALEMIASNYTVSSIANENTPDTVNQINFPGEENFERSAYTGNDHSLQEEFDANFHCSPSCKKACHDSMQCCDHLLVTVNLDSDTPAYAVPVPHSHEECMRSKHTFQAGKNVICSHYHTENTDNLHCIFNNAANDRVQAPQPAGKSADTNILRHLIMSTNTSYHSQPVMSNHPHDISDGNFHIINQQQEQCQQQHLPHLLCRVDNLFSNQGKSLQSRLTQAEQSSGFSEHRDSQFPHTVQTSSQIPCSYSDSSISFKKATFHCAISSSQISESLNLHSNESGLGGLQNLPYVGENISKPSMSVSHDFESSERHLQHFHPDTHESDVYFDHNHQQTSLQPLRQDSEQHFHSSDRQGINSYDREQNMENYGQNNQETNIATAYDQSHQIYGQAGQDSLQAFDQNNPQSNIQVFNQSERQKSLEDFDQIEHGRNLHSFPSAKHSSNIQPYEQHPDPHGINYNIESLQPPPDTPSDHMYSSSSMPNQDSSRMFVPHPDQVSYMGDQQYPSAPSTFFTSSPNGDVGSTMPSLFPEQCAIGSEAPIIGNSNNHHIHHCSGSFRNTSQGLQQPQQYPYPGNHSSNERVSLSGSHHQQDPEVEDSSGSLEKQPVLPSASFSPPSVADQAANQAAAAAEGGEVGHQYSGAFPNLSIYDLYLRGSNAEARGGASEAETLSGNFCVECNTMYKTQCKFHSCDYTYVTDTPILSHARLTLPSCLTLGESSVMGHTNNTGVFAKEKVAVRTKFGPLTGSPVSCDKLGSTRSFSLWQTFMGGSVKVVDSSDENSSNWLMFVKPARVSMEQNLVAFQHGHSVYFVTRQEIQPHQELLYWFAKDYARILGIADKSKSGQHMLCPHCSICKHIFPDRKELRSHLRLQHPRPCNKQCNQCSKRFSQVSHLKAHIASVHSQVKKFVCPQCGKRFSDGSNFKKHIKLHTKEKPFKCQLCGRDFQQKSHLKSHMNTHMPVKNEQCGFCGKRFTRAFTRRQHELQHTKQNKIQCEHCGKVFYKQKIYKHHLKIHRDERNYPCLQCHRSFRTRGNLLRHGPACKRKKCLDLSSCPSVNPSHHPPPLQPMAPPPPPHLPAFPTSSVGDSTTSCSTLLPILSQNHCQRSSLQELPDSGTSSSLPSALNSSPNVSESHLSLGSASLNQQADRQQH</sequence>
<accession>A0AAE0ZWR8</accession>
<evidence type="ECO:0000256" key="7">
    <source>
        <dbReference type="ARBA" id="ARBA00023163"/>
    </source>
</evidence>
<evidence type="ECO:0000256" key="3">
    <source>
        <dbReference type="ARBA" id="ARBA00022737"/>
    </source>
</evidence>
<feature type="compositionally biased region" description="Polar residues" evidence="10">
    <location>
        <begin position="1870"/>
        <end position="1883"/>
    </location>
</feature>
<keyword evidence="14" id="KW-1185">Reference proteome</keyword>
<dbReference type="GO" id="GO:0008270">
    <property type="term" value="F:zinc ion binding"/>
    <property type="evidence" value="ECO:0007669"/>
    <property type="project" value="UniProtKB-KW"/>
</dbReference>
<evidence type="ECO:0000256" key="8">
    <source>
        <dbReference type="ARBA" id="ARBA00023242"/>
    </source>
</evidence>
<dbReference type="InterPro" id="IPR050331">
    <property type="entry name" value="Zinc_finger"/>
</dbReference>
<feature type="region of interest" description="Disordered" evidence="10">
    <location>
        <begin position="2352"/>
        <end position="2381"/>
    </location>
</feature>
<dbReference type="PROSITE" id="PS00028">
    <property type="entry name" value="ZINC_FINGER_C2H2_1"/>
    <property type="match status" value="5"/>
</dbReference>